<dbReference type="RefSeq" id="WP_012965078.1">
    <property type="nucleotide sequence ID" value="NC_013849.1"/>
</dbReference>
<dbReference type="KEGG" id="fpl:Ferp_0559"/>
<dbReference type="STRING" id="589924.Ferp_0559"/>
<protein>
    <submittedName>
        <fullName evidence="1">Uncharacterized protein</fullName>
    </submittedName>
</protein>
<keyword evidence="2" id="KW-1185">Reference proteome</keyword>
<dbReference type="GeneID" id="8778060"/>
<reference evidence="1 2" key="2">
    <citation type="journal article" date="2011" name="Stand. Genomic Sci.">
        <title>Complete genome sequence of Ferroglobus placidus AEDII12DO.</title>
        <authorList>
            <person name="Anderson I."/>
            <person name="Risso C."/>
            <person name="Holmes D."/>
            <person name="Lucas S."/>
            <person name="Copeland A."/>
            <person name="Lapidus A."/>
            <person name="Cheng J.F."/>
            <person name="Bruce D."/>
            <person name="Goodwin L."/>
            <person name="Pitluck S."/>
            <person name="Saunders E."/>
            <person name="Brettin T."/>
            <person name="Detter J.C."/>
            <person name="Han C."/>
            <person name="Tapia R."/>
            <person name="Larimer F."/>
            <person name="Land M."/>
            <person name="Hauser L."/>
            <person name="Woyke T."/>
            <person name="Lovley D."/>
            <person name="Kyrpides N."/>
            <person name="Ivanova N."/>
        </authorList>
    </citation>
    <scope>NUCLEOTIDE SEQUENCE [LARGE SCALE GENOMIC DNA]</scope>
    <source>
        <strain evidence="2">DSM 10642 / AEDII12DO</strain>
    </source>
</reference>
<gene>
    <name evidence="1" type="ordered locus">Ferp_0559</name>
</gene>
<sequence>MRTVVAEFCAECLESTLKQSFFTDEKECSECLSKVYFKARIPQEIAEEIRRLHDLHQLEYGPLTILYAAAGLVRLEYADAEPEPMSEEEVLERIEEGIRGVEGYAYDIRNFVDIIEVIEHAESEAKIDKDRLRKLLKVVQRLKKVVLAEIL</sequence>
<dbReference type="PaxDb" id="589924-Ferp_0559"/>
<dbReference type="EMBL" id="CP001899">
    <property type="protein sequence ID" value="ADC64732.1"/>
    <property type="molecule type" value="Genomic_DNA"/>
</dbReference>
<dbReference type="Proteomes" id="UP000002613">
    <property type="component" value="Chromosome"/>
</dbReference>
<accession>D3S399</accession>
<reference evidence="2" key="1">
    <citation type="submission" date="2010-02" db="EMBL/GenBank/DDBJ databases">
        <title>Complete sequence of Ferroglobus placidus DSM 10642.</title>
        <authorList>
            <consortium name="US DOE Joint Genome Institute"/>
            <person name="Lucas S."/>
            <person name="Copeland A."/>
            <person name="Lapidus A."/>
            <person name="Cheng J.-F."/>
            <person name="Bruce D."/>
            <person name="Goodwin L."/>
            <person name="Pitluck S."/>
            <person name="Saunders E."/>
            <person name="Brettin T."/>
            <person name="Detter J.C."/>
            <person name="Han C."/>
            <person name="Tapia R."/>
            <person name="Larimer F."/>
            <person name="Land M."/>
            <person name="Hauser L."/>
            <person name="Kyrpides N."/>
            <person name="Ivanova N."/>
            <person name="Holmes D."/>
            <person name="Lovley D."/>
            <person name="Kyrpides N."/>
            <person name="Anderson I.J."/>
            <person name="Woyke T."/>
        </authorList>
    </citation>
    <scope>NUCLEOTIDE SEQUENCE [LARGE SCALE GENOMIC DNA]</scope>
    <source>
        <strain evidence="2">DSM 10642 / AEDII12DO</strain>
    </source>
</reference>
<proteinExistence type="predicted"/>
<evidence type="ECO:0000313" key="1">
    <source>
        <dbReference type="EMBL" id="ADC64732.1"/>
    </source>
</evidence>
<dbReference type="AlphaFoldDB" id="D3S399"/>
<evidence type="ECO:0000313" key="2">
    <source>
        <dbReference type="Proteomes" id="UP000002613"/>
    </source>
</evidence>
<organism evidence="1 2">
    <name type="scientific">Ferroglobus placidus (strain DSM 10642 / AEDII12DO)</name>
    <dbReference type="NCBI Taxonomy" id="589924"/>
    <lineage>
        <taxon>Archaea</taxon>
        <taxon>Methanobacteriati</taxon>
        <taxon>Methanobacteriota</taxon>
        <taxon>Archaeoglobi</taxon>
        <taxon>Archaeoglobales</taxon>
        <taxon>Archaeoglobaceae</taxon>
        <taxon>Ferroglobus</taxon>
    </lineage>
</organism>
<name>D3S399_FERPA</name>
<dbReference type="HOGENOM" id="CLU_1727161_0_0_2"/>